<evidence type="ECO:0000313" key="9">
    <source>
        <dbReference type="EMBL" id="CAB4346828.1"/>
    </source>
</evidence>
<evidence type="ECO:0000256" key="5">
    <source>
        <dbReference type="ARBA" id="ARBA00022833"/>
    </source>
</evidence>
<name>A0A6J5ZZ85_9ZZZZ</name>
<comment type="catalytic activity">
    <reaction evidence="6">
        <text>adenosine + H2O + H(+) = inosine + NH4(+)</text>
        <dbReference type="Rhea" id="RHEA:24408"/>
        <dbReference type="ChEBI" id="CHEBI:15377"/>
        <dbReference type="ChEBI" id="CHEBI:15378"/>
        <dbReference type="ChEBI" id="CHEBI:16335"/>
        <dbReference type="ChEBI" id="CHEBI:17596"/>
        <dbReference type="ChEBI" id="CHEBI:28938"/>
        <dbReference type="EC" id="3.5.4.4"/>
    </reaction>
    <physiologicalReaction direction="left-to-right" evidence="6">
        <dbReference type="Rhea" id="RHEA:24409"/>
    </physiologicalReaction>
</comment>
<accession>A0A6J5ZZ85</accession>
<dbReference type="SUPFAM" id="SSF64438">
    <property type="entry name" value="CNF1/YfiH-like putative cysteine hydrolases"/>
    <property type="match status" value="1"/>
</dbReference>
<comment type="similarity">
    <text evidence="2">Belongs to the purine nucleoside phosphorylase YfiH/LACC1 family.</text>
</comment>
<organism evidence="9">
    <name type="scientific">freshwater metagenome</name>
    <dbReference type="NCBI Taxonomy" id="449393"/>
    <lineage>
        <taxon>unclassified sequences</taxon>
        <taxon>metagenomes</taxon>
        <taxon>ecological metagenomes</taxon>
    </lineage>
</organism>
<evidence type="ECO:0000256" key="1">
    <source>
        <dbReference type="ARBA" id="ARBA00000553"/>
    </source>
</evidence>
<sequence length="209" mass="21949">MLFTNVLAGDFAEPSDDSAALIESLSGIDRGRWAQAEQVHGIEIEVTSPEQDLTPFGSVADGQVTARRDVLCAVRTADCLPVLLAGDHAVAALHAGWRGLDAGIIEAGAESLRTLDDGEVIGVIGPGARGCCYEVGDELRATFSACPEALCGSKNLDLAVVASHLLSDAGVTTIHDCGICTICSSPDEFFSYRRDDGKTGRMLGAIWRN</sequence>
<evidence type="ECO:0000256" key="7">
    <source>
        <dbReference type="ARBA" id="ARBA00048968"/>
    </source>
</evidence>
<evidence type="ECO:0000256" key="8">
    <source>
        <dbReference type="ARBA" id="ARBA00049893"/>
    </source>
</evidence>
<comment type="catalytic activity">
    <reaction evidence="1">
        <text>inosine + phosphate = alpha-D-ribose 1-phosphate + hypoxanthine</text>
        <dbReference type="Rhea" id="RHEA:27646"/>
        <dbReference type="ChEBI" id="CHEBI:17368"/>
        <dbReference type="ChEBI" id="CHEBI:17596"/>
        <dbReference type="ChEBI" id="CHEBI:43474"/>
        <dbReference type="ChEBI" id="CHEBI:57720"/>
        <dbReference type="EC" id="2.4.2.1"/>
    </reaction>
    <physiologicalReaction direction="left-to-right" evidence="1">
        <dbReference type="Rhea" id="RHEA:27647"/>
    </physiologicalReaction>
</comment>
<dbReference type="PANTHER" id="PTHR30616">
    <property type="entry name" value="UNCHARACTERIZED PROTEIN YFIH"/>
    <property type="match status" value="1"/>
</dbReference>
<dbReference type="AlphaFoldDB" id="A0A6J5ZZ85"/>
<dbReference type="PANTHER" id="PTHR30616:SF3">
    <property type="entry name" value="PURINE NUCLEOSIDE PHOSPHORYLASE"/>
    <property type="match status" value="1"/>
</dbReference>
<dbReference type="InterPro" id="IPR038371">
    <property type="entry name" value="Cu_polyphenol_OxRdtase_sf"/>
</dbReference>
<dbReference type="InterPro" id="IPR003730">
    <property type="entry name" value="Cu_polyphenol_OxRdtase"/>
</dbReference>
<dbReference type="Pfam" id="PF02578">
    <property type="entry name" value="Cu-oxidase_4"/>
    <property type="match status" value="1"/>
</dbReference>
<dbReference type="EMBL" id="CAESAO010000171">
    <property type="protein sequence ID" value="CAB4346828.1"/>
    <property type="molecule type" value="Genomic_DNA"/>
</dbReference>
<keyword evidence="3" id="KW-0808">Transferase</keyword>
<evidence type="ECO:0000256" key="6">
    <source>
        <dbReference type="ARBA" id="ARBA00047989"/>
    </source>
</evidence>
<gene>
    <name evidence="9" type="ORF">UFOPK3522_01488</name>
</gene>
<comment type="catalytic activity">
    <reaction evidence="8">
        <text>S-methyl-5'-thioadenosine + phosphate = 5-(methylsulfanyl)-alpha-D-ribose 1-phosphate + adenine</text>
        <dbReference type="Rhea" id="RHEA:11852"/>
        <dbReference type="ChEBI" id="CHEBI:16708"/>
        <dbReference type="ChEBI" id="CHEBI:17509"/>
        <dbReference type="ChEBI" id="CHEBI:43474"/>
        <dbReference type="ChEBI" id="CHEBI:58533"/>
        <dbReference type="EC" id="2.4.2.28"/>
    </reaction>
    <physiologicalReaction direction="left-to-right" evidence="8">
        <dbReference type="Rhea" id="RHEA:11853"/>
    </physiologicalReaction>
</comment>
<keyword evidence="5" id="KW-0862">Zinc</keyword>
<dbReference type="GO" id="GO:0017061">
    <property type="term" value="F:S-methyl-5-thioadenosine phosphorylase activity"/>
    <property type="evidence" value="ECO:0007669"/>
    <property type="project" value="UniProtKB-EC"/>
</dbReference>
<dbReference type="Gene3D" id="3.60.140.10">
    <property type="entry name" value="CNF1/YfiH-like putative cysteine hydrolases"/>
    <property type="match status" value="1"/>
</dbReference>
<dbReference type="InterPro" id="IPR011324">
    <property type="entry name" value="Cytotoxic_necrot_fac-like_cat"/>
</dbReference>
<evidence type="ECO:0000256" key="2">
    <source>
        <dbReference type="ARBA" id="ARBA00007353"/>
    </source>
</evidence>
<evidence type="ECO:0000256" key="4">
    <source>
        <dbReference type="ARBA" id="ARBA00022723"/>
    </source>
</evidence>
<dbReference type="CDD" id="cd16833">
    <property type="entry name" value="YfiH"/>
    <property type="match status" value="1"/>
</dbReference>
<proteinExistence type="inferred from homology"/>
<keyword evidence="4" id="KW-0479">Metal-binding</keyword>
<protein>
    <submittedName>
        <fullName evidence="9">Unannotated protein</fullName>
    </submittedName>
</protein>
<reference evidence="9" key="1">
    <citation type="submission" date="2020-05" db="EMBL/GenBank/DDBJ databases">
        <authorList>
            <person name="Chiriac C."/>
            <person name="Salcher M."/>
            <person name="Ghai R."/>
            <person name="Kavagutti S V."/>
        </authorList>
    </citation>
    <scope>NUCLEOTIDE SEQUENCE</scope>
</reference>
<dbReference type="GO" id="GO:0005507">
    <property type="term" value="F:copper ion binding"/>
    <property type="evidence" value="ECO:0007669"/>
    <property type="project" value="TreeGrafter"/>
</dbReference>
<comment type="catalytic activity">
    <reaction evidence="7">
        <text>adenosine + phosphate = alpha-D-ribose 1-phosphate + adenine</text>
        <dbReference type="Rhea" id="RHEA:27642"/>
        <dbReference type="ChEBI" id="CHEBI:16335"/>
        <dbReference type="ChEBI" id="CHEBI:16708"/>
        <dbReference type="ChEBI" id="CHEBI:43474"/>
        <dbReference type="ChEBI" id="CHEBI:57720"/>
        <dbReference type="EC" id="2.4.2.1"/>
    </reaction>
    <physiologicalReaction direction="left-to-right" evidence="7">
        <dbReference type="Rhea" id="RHEA:27643"/>
    </physiologicalReaction>
</comment>
<evidence type="ECO:0000256" key="3">
    <source>
        <dbReference type="ARBA" id="ARBA00022679"/>
    </source>
</evidence>